<keyword evidence="1" id="KW-1133">Transmembrane helix</keyword>
<accession>A0ABQ2MJX1</accession>
<sequence>MRAGAVGVVRGFRVVRDFPGVRGWVGARRARLDDRGSGAGAVIVFALVFLTLTAFVIDGGLSISKRERAADIAEQAARYAAQDLDTEGLYEGADGAPINYENCGARVKKFAREMGLNGPDVSATHCVTATAEQVEVEVQMTYSPVFTGMFFGGDVTVRGRAAAENRVG</sequence>
<protein>
    <submittedName>
        <fullName evidence="3">Membrane protein</fullName>
    </submittedName>
</protein>
<feature type="domain" description="Putative Flp pilus-assembly TadG-like N-terminal" evidence="2">
    <location>
        <begin position="36"/>
        <end position="83"/>
    </location>
</feature>
<keyword evidence="1" id="KW-0812">Transmembrane</keyword>
<organism evidence="3 4">
    <name type="scientific">Streptomyces lasiicapitis</name>
    <dbReference type="NCBI Taxonomy" id="1923961"/>
    <lineage>
        <taxon>Bacteria</taxon>
        <taxon>Bacillati</taxon>
        <taxon>Actinomycetota</taxon>
        <taxon>Actinomycetes</taxon>
        <taxon>Kitasatosporales</taxon>
        <taxon>Streptomycetaceae</taxon>
        <taxon>Streptomyces</taxon>
    </lineage>
</organism>
<evidence type="ECO:0000313" key="4">
    <source>
        <dbReference type="Proteomes" id="UP000656881"/>
    </source>
</evidence>
<keyword evidence="1" id="KW-0472">Membrane</keyword>
<name>A0ABQ2MJX1_9ACTN</name>
<comment type="caution">
    <text evidence="3">The sequence shown here is derived from an EMBL/GenBank/DDBJ whole genome shotgun (WGS) entry which is preliminary data.</text>
</comment>
<dbReference type="Pfam" id="PF13400">
    <property type="entry name" value="Tad"/>
    <property type="match status" value="1"/>
</dbReference>
<keyword evidence="4" id="KW-1185">Reference proteome</keyword>
<feature type="transmembrane region" description="Helical" evidence="1">
    <location>
        <begin position="38"/>
        <end position="57"/>
    </location>
</feature>
<dbReference type="InterPro" id="IPR028087">
    <property type="entry name" value="Tad_N"/>
</dbReference>
<dbReference type="EMBL" id="BMNG01000014">
    <property type="protein sequence ID" value="GGO53036.1"/>
    <property type="molecule type" value="Genomic_DNA"/>
</dbReference>
<evidence type="ECO:0000259" key="2">
    <source>
        <dbReference type="Pfam" id="PF13400"/>
    </source>
</evidence>
<evidence type="ECO:0000256" key="1">
    <source>
        <dbReference type="SAM" id="Phobius"/>
    </source>
</evidence>
<reference evidence="4" key="1">
    <citation type="journal article" date="2019" name="Int. J. Syst. Evol. Microbiol.">
        <title>The Global Catalogue of Microorganisms (GCM) 10K type strain sequencing project: providing services to taxonomists for standard genome sequencing and annotation.</title>
        <authorList>
            <consortium name="The Broad Institute Genomics Platform"/>
            <consortium name="The Broad Institute Genome Sequencing Center for Infectious Disease"/>
            <person name="Wu L."/>
            <person name="Ma J."/>
        </authorList>
    </citation>
    <scope>NUCLEOTIDE SEQUENCE [LARGE SCALE GENOMIC DNA]</scope>
    <source>
        <strain evidence="4">CGMCC 4.7349</strain>
    </source>
</reference>
<gene>
    <name evidence="3" type="ORF">GCM10012286_59460</name>
</gene>
<evidence type="ECO:0000313" key="3">
    <source>
        <dbReference type="EMBL" id="GGO53036.1"/>
    </source>
</evidence>
<dbReference type="Proteomes" id="UP000656881">
    <property type="component" value="Unassembled WGS sequence"/>
</dbReference>
<proteinExistence type="predicted"/>